<dbReference type="Proteomes" id="UP001270362">
    <property type="component" value="Unassembled WGS sequence"/>
</dbReference>
<keyword evidence="1" id="KW-0677">Repeat</keyword>
<gene>
    <name evidence="3" type="ORF">B0T22DRAFT_518624</name>
</gene>
<reference evidence="3" key="1">
    <citation type="journal article" date="2023" name="Mol. Phylogenet. Evol.">
        <title>Genome-scale phylogeny and comparative genomics of the fungal order Sordariales.</title>
        <authorList>
            <person name="Hensen N."/>
            <person name="Bonometti L."/>
            <person name="Westerberg I."/>
            <person name="Brannstrom I.O."/>
            <person name="Guillou S."/>
            <person name="Cros-Aarteil S."/>
            <person name="Calhoun S."/>
            <person name="Haridas S."/>
            <person name="Kuo A."/>
            <person name="Mondo S."/>
            <person name="Pangilinan J."/>
            <person name="Riley R."/>
            <person name="LaButti K."/>
            <person name="Andreopoulos B."/>
            <person name="Lipzen A."/>
            <person name="Chen C."/>
            <person name="Yan M."/>
            <person name="Daum C."/>
            <person name="Ng V."/>
            <person name="Clum A."/>
            <person name="Steindorff A."/>
            <person name="Ohm R.A."/>
            <person name="Martin F."/>
            <person name="Silar P."/>
            <person name="Natvig D.O."/>
            <person name="Lalanne C."/>
            <person name="Gautier V."/>
            <person name="Ament-Velasquez S.L."/>
            <person name="Kruys A."/>
            <person name="Hutchinson M.I."/>
            <person name="Powell A.J."/>
            <person name="Barry K."/>
            <person name="Miller A.N."/>
            <person name="Grigoriev I.V."/>
            <person name="Debuchy R."/>
            <person name="Gladieux P."/>
            <person name="Hiltunen Thoren M."/>
            <person name="Johannesson H."/>
        </authorList>
    </citation>
    <scope>NUCLEOTIDE SEQUENCE</scope>
    <source>
        <strain evidence="3">CBS 314.62</strain>
    </source>
</reference>
<dbReference type="Pfam" id="PF24883">
    <property type="entry name" value="NPHP3_N"/>
    <property type="match status" value="1"/>
</dbReference>
<dbReference type="SUPFAM" id="SSF52540">
    <property type="entry name" value="P-loop containing nucleoside triphosphate hydrolases"/>
    <property type="match status" value="1"/>
</dbReference>
<name>A0AAE0X6S0_9PEZI</name>
<comment type="caution">
    <text evidence="3">The sequence shown here is derived from an EMBL/GenBank/DDBJ whole genome shotgun (WGS) entry which is preliminary data.</text>
</comment>
<sequence length="570" mass="63028">MDPISALSLFANIAQTVEVAIKTGRTLVDLYKSSSGFTKESQPLLAATSALKESIAMLQNANGQLVAPSISGASQEEGVSLAAASAMVQSSRHMSKISQLQKEMEASSEGLKMAMSVAMCAEVASMKQHLIRPGHQQAQMTKDLDAMGKQVQSSLDMTTLLVEITQCLSVSDGALKSMNQDAIRRALRPASANIMFEEISDAESKTFSWIFEDVPSLPSHGDLSHYIAGNPGSGKSTLFKFLTQYASTDALLNEWAEGTGKILIVSKFFFWKMGLIEQRTLKGMVRGLLYDVLRSSPGLSEVLFPALWEPRRYLSPHLHAQNVEINERDVSEAFRRLLHGTQILDKFRTCIFLDGLDEFEEQDKSHWDLAKTLLEWTEAGSDGQFVKLCVSSREIPSMLGTFPENQRIALQDLTRSDIRALVDIRLGENEHFQALRAQETDAADRLKAQIVDQSAGVFLWVVLVLNFLVEELSPGTSSLDALRRIVQSSVGKLDNFFSKIFDSIPQHQRLGACMVFAILLRYHSGIFFELLLVVRSRPVTSTRLLEAVNHLDITLHNMGSQASSNLKAVD</sequence>
<evidence type="ECO:0000256" key="1">
    <source>
        <dbReference type="ARBA" id="ARBA00022737"/>
    </source>
</evidence>
<evidence type="ECO:0000259" key="2">
    <source>
        <dbReference type="Pfam" id="PF24883"/>
    </source>
</evidence>
<evidence type="ECO:0000313" key="4">
    <source>
        <dbReference type="Proteomes" id="UP001270362"/>
    </source>
</evidence>
<organism evidence="3 4">
    <name type="scientific">Podospora appendiculata</name>
    <dbReference type="NCBI Taxonomy" id="314037"/>
    <lineage>
        <taxon>Eukaryota</taxon>
        <taxon>Fungi</taxon>
        <taxon>Dikarya</taxon>
        <taxon>Ascomycota</taxon>
        <taxon>Pezizomycotina</taxon>
        <taxon>Sordariomycetes</taxon>
        <taxon>Sordariomycetidae</taxon>
        <taxon>Sordariales</taxon>
        <taxon>Podosporaceae</taxon>
        <taxon>Podospora</taxon>
    </lineage>
</organism>
<protein>
    <recommendedName>
        <fullName evidence="2">Nephrocystin 3-like N-terminal domain-containing protein</fullName>
    </recommendedName>
</protein>
<evidence type="ECO:0000313" key="3">
    <source>
        <dbReference type="EMBL" id="KAK3686126.1"/>
    </source>
</evidence>
<reference evidence="3" key="2">
    <citation type="submission" date="2023-06" db="EMBL/GenBank/DDBJ databases">
        <authorList>
            <consortium name="Lawrence Berkeley National Laboratory"/>
            <person name="Haridas S."/>
            <person name="Hensen N."/>
            <person name="Bonometti L."/>
            <person name="Westerberg I."/>
            <person name="Brannstrom I.O."/>
            <person name="Guillou S."/>
            <person name="Cros-Aarteil S."/>
            <person name="Calhoun S."/>
            <person name="Kuo A."/>
            <person name="Mondo S."/>
            <person name="Pangilinan J."/>
            <person name="Riley R."/>
            <person name="Labutti K."/>
            <person name="Andreopoulos B."/>
            <person name="Lipzen A."/>
            <person name="Chen C."/>
            <person name="Yanf M."/>
            <person name="Daum C."/>
            <person name="Ng V."/>
            <person name="Clum A."/>
            <person name="Steindorff A."/>
            <person name="Ohm R."/>
            <person name="Martin F."/>
            <person name="Silar P."/>
            <person name="Natvig D."/>
            <person name="Lalanne C."/>
            <person name="Gautier V."/>
            <person name="Ament-Velasquez S.L."/>
            <person name="Kruys A."/>
            <person name="Hutchinson M.I."/>
            <person name="Powell A.J."/>
            <person name="Barry K."/>
            <person name="Miller A.N."/>
            <person name="Grigoriev I.V."/>
            <person name="Debuchy R."/>
            <person name="Gladieux P."/>
            <person name="Thoren M.H."/>
            <person name="Johannesson H."/>
        </authorList>
    </citation>
    <scope>NUCLEOTIDE SEQUENCE</scope>
    <source>
        <strain evidence="3">CBS 314.62</strain>
    </source>
</reference>
<accession>A0AAE0X6S0</accession>
<dbReference type="Gene3D" id="3.40.50.300">
    <property type="entry name" value="P-loop containing nucleotide triphosphate hydrolases"/>
    <property type="match status" value="1"/>
</dbReference>
<proteinExistence type="predicted"/>
<dbReference type="EMBL" id="JAULSO010000003">
    <property type="protein sequence ID" value="KAK3686126.1"/>
    <property type="molecule type" value="Genomic_DNA"/>
</dbReference>
<feature type="domain" description="Nephrocystin 3-like N-terminal" evidence="2">
    <location>
        <begin position="226"/>
        <end position="393"/>
    </location>
</feature>
<dbReference type="PANTHER" id="PTHR10039:SF5">
    <property type="entry name" value="NACHT DOMAIN-CONTAINING PROTEIN"/>
    <property type="match status" value="1"/>
</dbReference>
<keyword evidence="4" id="KW-1185">Reference proteome</keyword>
<dbReference type="InterPro" id="IPR027417">
    <property type="entry name" value="P-loop_NTPase"/>
</dbReference>
<dbReference type="AlphaFoldDB" id="A0AAE0X6S0"/>
<dbReference type="PANTHER" id="PTHR10039">
    <property type="entry name" value="AMELOGENIN"/>
    <property type="match status" value="1"/>
</dbReference>
<dbReference type="InterPro" id="IPR056884">
    <property type="entry name" value="NPHP3-like_N"/>
</dbReference>